<dbReference type="GO" id="GO:0005886">
    <property type="term" value="C:plasma membrane"/>
    <property type="evidence" value="ECO:0007669"/>
    <property type="project" value="TreeGrafter"/>
</dbReference>
<feature type="transmembrane region" description="Helical" evidence="5">
    <location>
        <begin position="83"/>
        <end position="106"/>
    </location>
</feature>
<evidence type="ECO:0000256" key="3">
    <source>
        <dbReference type="ARBA" id="ARBA00022989"/>
    </source>
</evidence>
<evidence type="ECO:0000256" key="4">
    <source>
        <dbReference type="ARBA" id="ARBA00023136"/>
    </source>
</evidence>
<dbReference type="Proteomes" id="UP000183940">
    <property type="component" value="Unassembled WGS sequence"/>
</dbReference>
<organism evidence="7 8">
    <name type="scientific">Roseofilum reptotaenium AO1-A</name>
    <dbReference type="NCBI Taxonomy" id="1925591"/>
    <lineage>
        <taxon>Bacteria</taxon>
        <taxon>Bacillati</taxon>
        <taxon>Cyanobacteriota</taxon>
        <taxon>Cyanophyceae</taxon>
        <taxon>Desertifilales</taxon>
        <taxon>Desertifilaceae</taxon>
        <taxon>Roseofilum</taxon>
    </lineage>
</organism>
<dbReference type="GO" id="GO:0005385">
    <property type="term" value="F:zinc ion transmembrane transporter activity"/>
    <property type="evidence" value="ECO:0007669"/>
    <property type="project" value="TreeGrafter"/>
</dbReference>
<dbReference type="SUPFAM" id="SSF161111">
    <property type="entry name" value="Cation efflux protein transmembrane domain-like"/>
    <property type="match status" value="1"/>
</dbReference>
<dbReference type="Gene3D" id="1.20.1510.10">
    <property type="entry name" value="Cation efflux protein transmembrane domain"/>
    <property type="match status" value="1"/>
</dbReference>
<keyword evidence="3 5" id="KW-1133">Transmembrane helix</keyword>
<feature type="domain" description="Cation efflux protein transmembrane" evidence="6">
    <location>
        <begin position="24"/>
        <end position="200"/>
    </location>
</feature>
<evidence type="ECO:0000313" key="7">
    <source>
        <dbReference type="EMBL" id="OJJ25367.1"/>
    </source>
</evidence>
<evidence type="ECO:0000313" key="8">
    <source>
        <dbReference type="Proteomes" id="UP000183940"/>
    </source>
</evidence>
<dbReference type="InterPro" id="IPR050681">
    <property type="entry name" value="CDF/SLC30A"/>
</dbReference>
<feature type="transmembrane region" description="Helical" evidence="5">
    <location>
        <begin position="23"/>
        <end position="43"/>
    </location>
</feature>
<dbReference type="EMBL" id="MLAW01000018">
    <property type="protein sequence ID" value="OJJ25367.1"/>
    <property type="molecule type" value="Genomic_DNA"/>
</dbReference>
<feature type="transmembrane region" description="Helical" evidence="5">
    <location>
        <begin position="154"/>
        <end position="171"/>
    </location>
</feature>
<accession>A0A1L9QS11</accession>
<dbReference type="InterPro" id="IPR027469">
    <property type="entry name" value="Cation_efflux_TMD_sf"/>
</dbReference>
<evidence type="ECO:0000256" key="2">
    <source>
        <dbReference type="ARBA" id="ARBA00022692"/>
    </source>
</evidence>
<feature type="transmembrane region" description="Helical" evidence="5">
    <location>
        <begin position="55"/>
        <end position="71"/>
    </location>
</feature>
<dbReference type="STRING" id="1925591.BI308_12170"/>
<dbReference type="Pfam" id="PF01545">
    <property type="entry name" value="Cation_efflux"/>
    <property type="match status" value="1"/>
</dbReference>
<evidence type="ECO:0000256" key="1">
    <source>
        <dbReference type="ARBA" id="ARBA00004141"/>
    </source>
</evidence>
<dbReference type="InterPro" id="IPR058533">
    <property type="entry name" value="Cation_efflux_TM"/>
</dbReference>
<comment type="subcellular location">
    <subcellularLocation>
        <location evidence="1">Membrane</location>
        <topology evidence="1">Multi-pass membrane protein</topology>
    </subcellularLocation>
</comment>
<feature type="transmembrane region" description="Helical" evidence="5">
    <location>
        <begin position="112"/>
        <end position="133"/>
    </location>
</feature>
<keyword evidence="8" id="KW-1185">Reference proteome</keyword>
<reference evidence="7" key="1">
    <citation type="submission" date="2016-10" db="EMBL/GenBank/DDBJ databases">
        <title>CRISPR-Cas defence system in Roseofilum reptotaenium: evidence of a bacteriophage-cyanobacterium arms race in the coral black band disease.</title>
        <authorList>
            <person name="Buerger P."/>
            <person name="Wood-Charlson E.M."/>
            <person name="Weynberg K.D."/>
            <person name="Willis B."/>
            <person name="Van Oppen M.J."/>
        </authorList>
    </citation>
    <scope>NUCLEOTIDE SEQUENCE [LARGE SCALE GENOMIC DNA]</scope>
    <source>
        <strain evidence="7">AO1-A</strain>
    </source>
</reference>
<sequence length="205" mass="21890">MGDHCCQAKATELLKLKQRQAKVLWIVLLINAVMFAIEFGVGIRADSLSLTGDSLDMLGDALVYASSLYVINKSLKAQAGAAFLKGIIMFLFAIGVFAKASYQLFIGASPEASIMGIIGVLALLANLLCLLLLTRHRQDNLNMSSVWLCSRNDIIANVAVLVAAALVALTHSIVPDLAVGVLLTVVFAKSAGKVLSQSWQEMQQA</sequence>
<comment type="caution">
    <text evidence="7">The sequence shown here is derived from an EMBL/GenBank/DDBJ whole genome shotgun (WGS) entry which is preliminary data.</text>
</comment>
<proteinExistence type="predicted"/>
<protein>
    <submittedName>
        <fullName evidence="7">Cation transporter</fullName>
    </submittedName>
</protein>
<dbReference type="AlphaFoldDB" id="A0A1L9QS11"/>
<gene>
    <name evidence="7" type="ORF">BI308_12170</name>
</gene>
<dbReference type="PANTHER" id="PTHR11562">
    <property type="entry name" value="CATION EFFLUX PROTEIN/ ZINC TRANSPORTER"/>
    <property type="match status" value="1"/>
</dbReference>
<name>A0A1L9QS11_9CYAN</name>
<evidence type="ECO:0000259" key="6">
    <source>
        <dbReference type="Pfam" id="PF01545"/>
    </source>
</evidence>
<keyword evidence="4 5" id="KW-0472">Membrane</keyword>
<evidence type="ECO:0000256" key="5">
    <source>
        <dbReference type="SAM" id="Phobius"/>
    </source>
</evidence>
<dbReference type="PANTHER" id="PTHR11562:SF17">
    <property type="entry name" value="RE54080P-RELATED"/>
    <property type="match status" value="1"/>
</dbReference>
<keyword evidence="2 5" id="KW-0812">Transmembrane</keyword>